<dbReference type="SUPFAM" id="SSF56112">
    <property type="entry name" value="Protein kinase-like (PK-like)"/>
    <property type="match status" value="1"/>
</dbReference>
<dbReference type="EMBL" id="LGAV01000005">
    <property type="protein sequence ID" value="KOS13639.1"/>
    <property type="molecule type" value="Genomic_DNA"/>
</dbReference>
<comment type="similarity">
    <text evidence="3">Belongs to the nitroreductase family.</text>
</comment>
<evidence type="ECO:0000313" key="10">
    <source>
        <dbReference type="Proteomes" id="UP000037751"/>
    </source>
</evidence>
<keyword evidence="10" id="KW-1185">Reference proteome</keyword>
<accession>A0A0M9VNS0</accession>
<evidence type="ECO:0000256" key="7">
    <source>
        <dbReference type="SAM" id="MobiDB-lite"/>
    </source>
</evidence>
<dbReference type="VEuPathDB" id="FungiDB:Malapachy_1774"/>
<feature type="compositionally biased region" description="Low complexity" evidence="7">
    <location>
        <begin position="10"/>
        <end position="20"/>
    </location>
</feature>
<comment type="caution">
    <text evidence="9">The sequence shown here is derived from an EMBL/GenBank/DDBJ whole genome shotgun (WGS) entry which is preliminary data.</text>
</comment>
<dbReference type="InterPro" id="IPR033877">
    <property type="entry name" value="Frm2/Hbn1"/>
</dbReference>
<feature type="compositionally biased region" description="Low complexity" evidence="7">
    <location>
        <begin position="29"/>
        <end position="46"/>
    </location>
</feature>
<dbReference type="GO" id="GO:0034599">
    <property type="term" value="P:cellular response to oxidative stress"/>
    <property type="evidence" value="ECO:0007669"/>
    <property type="project" value="InterPro"/>
</dbReference>
<dbReference type="CDD" id="cd02140">
    <property type="entry name" value="Frm2-like"/>
    <property type="match status" value="1"/>
</dbReference>
<protein>
    <submittedName>
        <fullName evidence="9">Tkl tkl-ccin protein kinase</fullName>
    </submittedName>
</protein>
<dbReference type="STRING" id="77020.A0A0M9VNS0"/>
<dbReference type="SUPFAM" id="SSF55469">
    <property type="entry name" value="FMN-dependent nitroreductase-like"/>
    <property type="match status" value="1"/>
</dbReference>
<dbReference type="FunFam" id="3.40.109.10:FF:000001">
    <property type="entry name" value="Nitroreductase family"/>
    <property type="match status" value="1"/>
</dbReference>
<feature type="region of interest" description="Disordered" evidence="7">
    <location>
        <begin position="1"/>
        <end position="60"/>
    </location>
</feature>
<evidence type="ECO:0000256" key="1">
    <source>
        <dbReference type="ARBA" id="ARBA00004123"/>
    </source>
</evidence>
<dbReference type="PANTHER" id="PTHR43035:SF1">
    <property type="entry name" value="FATTY ACID REPRESSION MUTANT PROTEIN 2-RELATED"/>
    <property type="match status" value="1"/>
</dbReference>
<dbReference type="RefSeq" id="XP_017991271.1">
    <property type="nucleotide sequence ID" value="XM_018136272.1"/>
</dbReference>
<dbReference type="AlphaFoldDB" id="A0A0M9VNS0"/>
<evidence type="ECO:0000256" key="3">
    <source>
        <dbReference type="ARBA" id="ARBA00007118"/>
    </source>
</evidence>
<evidence type="ECO:0000256" key="4">
    <source>
        <dbReference type="ARBA" id="ARBA00022490"/>
    </source>
</evidence>
<dbReference type="Gene3D" id="1.10.510.10">
    <property type="entry name" value="Transferase(Phosphotransferase) domain 1"/>
    <property type="match status" value="1"/>
</dbReference>
<keyword evidence="6" id="KW-0539">Nucleus</keyword>
<keyword evidence="9" id="KW-0418">Kinase</keyword>
<keyword evidence="4" id="KW-0963">Cytoplasm</keyword>
<dbReference type="OrthoDB" id="4062651at2759"/>
<gene>
    <name evidence="9" type="ORF">Malapachy_1774</name>
</gene>
<evidence type="ECO:0000313" key="9">
    <source>
        <dbReference type="EMBL" id="KOS13639.1"/>
    </source>
</evidence>
<organism evidence="9 10">
    <name type="scientific">Malassezia pachydermatis</name>
    <dbReference type="NCBI Taxonomy" id="77020"/>
    <lineage>
        <taxon>Eukaryota</taxon>
        <taxon>Fungi</taxon>
        <taxon>Dikarya</taxon>
        <taxon>Basidiomycota</taxon>
        <taxon>Ustilaginomycotina</taxon>
        <taxon>Malasseziomycetes</taxon>
        <taxon>Malasseziales</taxon>
        <taxon>Malasseziaceae</taxon>
        <taxon>Malassezia</taxon>
    </lineage>
</organism>
<keyword evidence="9" id="KW-0808">Transferase</keyword>
<evidence type="ECO:0000256" key="2">
    <source>
        <dbReference type="ARBA" id="ARBA00004496"/>
    </source>
</evidence>
<evidence type="ECO:0000259" key="8">
    <source>
        <dbReference type="PROSITE" id="PS50011"/>
    </source>
</evidence>
<dbReference type="InterPro" id="IPR000719">
    <property type="entry name" value="Prot_kinase_dom"/>
</dbReference>
<name>A0A0M9VNS0_9BASI</name>
<dbReference type="Pfam" id="PF07714">
    <property type="entry name" value="PK_Tyr_Ser-Thr"/>
    <property type="match status" value="1"/>
</dbReference>
<dbReference type="GO" id="GO:0004672">
    <property type="term" value="F:protein kinase activity"/>
    <property type="evidence" value="ECO:0007669"/>
    <property type="project" value="InterPro"/>
</dbReference>
<dbReference type="GO" id="GO:0016491">
    <property type="term" value="F:oxidoreductase activity"/>
    <property type="evidence" value="ECO:0007669"/>
    <property type="project" value="UniProtKB-KW"/>
</dbReference>
<dbReference type="Pfam" id="PF00881">
    <property type="entry name" value="Nitroreductase"/>
    <property type="match status" value="1"/>
</dbReference>
<proteinExistence type="inferred from homology"/>
<dbReference type="GO" id="GO:0005524">
    <property type="term" value="F:ATP binding"/>
    <property type="evidence" value="ECO:0007669"/>
    <property type="project" value="InterPro"/>
</dbReference>
<dbReference type="InterPro" id="IPR011009">
    <property type="entry name" value="Kinase-like_dom_sf"/>
</dbReference>
<keyword evidence="5" id="KW-0560">Oxidoreductase</keyword>
<dbReference type="PROSITE" id="PS50011">
    <property type="entry name" value="PROTEIN_KINASE_DOM"/>
    <property type="match status" value="1"/>
</dbReference>
<dbReference type="PANTHER" id="PTHR43035">
    <property type="entry name" value="FATTY ACID REPRESSION MUTANT PROTEIN 2-RELATED"/>
    <property type="match status" value="1"/>
</dbReference>
<feature type="domain" description="Protein kinase" evidence="8">
    <location>
        <begin position="167"/>
        <end position="434"/>
    </location>
</feature>
<evidence type="ECO:0000256" key="5">
    <source>
        <dbReference type="ARBA" id="ARBA00023002"/>
    </source>
</evidence>
<dbReference type="GeneID" id="28728147"/>
<dbReference type="InterPro" id="IPR029479">
    <property type="entry name" value="Nitroreductase"/>
</dbReference>
<dbReference type="GO" id="GO:0005634">
    <property type="term" value="C:nucleus"/>
    <property type="evidence" value="ECO:0007669"/>
    <property type="project" value="UniProtKB-SubCell"/>
</dbReference>
<dbReference type="InterPro" id="IPR000415">
    <property type="entry name" value="Nitroreductase-like"/>
</dbReference>
<dbReference type="InterPro" id="IPR001245">
    <property type="entry name" value="Ser-Thr/Tyr_kinase_cat_dom"/>
</dbReference>
<evidence type="ECO:0000256" key="6">
    <source>
        <dbReference type="ARBA" id="ARBA00023242"/>
    </source>
</evidence>
<dbReference type="Proteomes" id="UP000037751">
    <property type="component" value="Unassembled WGS sequence"/>
</dbReference>
<dbReference type="Gene3D" id="3.40.109.10">
    <property type="entry name" value="NADH Oxidase"/>
    <property type="match status" value="1"/>
</dbReference>
<comment type="subcellular location">
    <subcellularLocation>
        <location evidence="2">Cytoplasm</location>
    </subcellularLocation>
    <subcellularLocation>
        <location evidence="1">Nucleus</location>
    </subcellularLocation>
</comment>
<reference evidence="9 10" key="1">
    <citation type="submission" date="2015-07" db="EMBL/GenBank/DDBJ databases">
        <title>Draft Genome Sequence of Malassezia furfur CBS1878 and Malassezia pachydermatis CBS1879.</title>
        <authorList>
            <person name="Triana S."/>
            <person name="Ohm R."/>
            <person name="Gonzalez A."/>
            <person name="DeCock H."/>
            <person name="Restrepo S."/>
            <person name="Celis A."/>
        </authorList>
    </citation>
    <scope>NUCLEOTIDE SEQUENCE [LARGE SCALE GENOMIC DNA]</scope>
    <source>
        <strain evidence="9 10">CBS 1879</strain>
    </source>
</reference>
<sequence>MAWADESDSELSSVPSSPLSSEDEAHPLTLSARTHSSPSSLSSIASDNQELMPPIPNDQGFAAAHAAGLAPDAPESRPVMSHRTLLRRRRASLVRLCNERGLPVPPDATKLVLTDILAGVPQPDNISVHAAAQPPQSLTTAQESKELQGLDLERLDLLDHEISPDKLEKLEKIGSGAFKDVYKGRYHVSRTRVMDVAISDLRNELSDMDIKELTFLRDLRHENIVSFIGVSVPSQPINTPCMIVSELCEHGDLFDYIRQTPPPPDVHIFRILLQIARGLEYLHTRTPMVIHRDCKSTNVLITAQGVAKISDFGFARVKRSARAMVRSLVGTVNWQAVELWVPKPNYNEKVDVWSAAMTFWEALQWHQPEKRYPFQGMNEHQIYQHVRERRQRPFVGSIRRRFGDDIVDLLDKMWAHNPRDRPSMTEVCKDLEKLCVVKNRRTIYALSKKTILPDAQIVQLIQQAVREAPSAFNVQSSRIVVLFGNQHDNYWGEIVPAALRAAAGEKAVAASKDKLAGFKAGTGTILFFEDQNLIKGQQEAFPQYAAGFPVWSNHHTGMAQVYTWNLLEAEGYGANLQHYGNLTADTLKKVYNLPESYLLHAEMVFGYPEQPAGDKPYLPDDERVIVAK</sequence>
<dbReference type="GO" id="GO:0005737">
    <property type="term" value="C:cytoplasm"/>
    <property type="evidence" value="ECO:0007669"/>
    <property type="project" value="UniProtKB-SubCell"/>
</dbReference>